<evidence type="ECO:0000259" key="1">
    <source>
        <dbReference type="Pfam" id="PF10137"/>
    </source>
</evidence>
<name>A0A9X6LXM2_BACTJ</name>
<dbReference type="Proteomes" id="UP000194853">
    <property type="component" value="Unassembled WGS sequence"/>
</dbReference>
<reference evidence="2 3" key="1">
    <citation type="submission" date="2016-10" db="EMBL/GenBank/DDBJ databases">
        <title>Comparative genomics of Bacillus thuringiensis reveals a path to pathogens against multiple invertebrate hosts.</title>
        <authorList>
            <person name="Zheng J."/>
            <person name="Gao Q."/>
            <person name="Liu H."/>
            <person name="Peng D."/>
            <person name="Ruan L."/>
            <person name="Sun M."/>
        </authorList>
    </citation>
    <scope>NUCLEOTIDE SEQUENCE [LARGE SCALE GENOMIC DNA]</scope>
    <source>
        <strain evidence="2">BGSC 4CF1</strain>
    </source>
</reference>
<feature type="domain" description="CD-NTase-associated protein 12/Pycsar effector protein TIR" evidence="1">
    <location>
        <begin position="141"/>
        <end position="258"/>
    </location>
</feature>
<dbReference type="AlphaFoldDB" id="A0A9X6LXM2"/>
<dbReference type="EMBL" id="MOOS01000189">
    <property type="protein sequence ID" value="OUB59032.1"/>
    <property type="molecule type" value="Genomic_DNA"/>
</dbReference>
<protein>
    <recommendedName>
        <fullName evidence="1">CD-NTase-associated protein 12/Pycsar effector protein TIR domain-containing protein</fullName>
    </recommendedName>
</protein>
<proteinExistence type="predicted"/>
<dbReference type="InterPro" id="IPR019302">
    <property type="entry name" value="CAP12/PCTIR_TIR_dom"/>
</dbReference>
<sequence length="284" mass="32425">MFAEADSVYYYHTNILQKETHRSLYELDSKNREDIIDKVIIPYLKSEKIHFDGYFIEPESIDRIVIKKSRTSSRNFLDIENQNAFRNRTAAMLRASDIMNDDSYVQSVTPLMFKLAEKKLKEQGYTADIDSKDEPEIDKTKVFIVHGHDDFAKTQVAELMRRLGLTPIILHQQANEGRTIIEKIESYSNVGFGVVLYTPCDRGSKAGEENHLKPRARQNVVFEHGFLIGKIGRKNVAALVKDTVETPNDISGVVYITMGSEGSWELQLAKELKNSGYNIDLNDL</sequence>
<dbReference type="Pfam" id="PF10137">
    <property type="entry name" value="CAP12-PCTIR_TIR"/>
    <property type="match status" value="1"/>
</dbReference>
<gene>
    <name evidence="2" type="ORF">BK750_28680</name>
</gene>
<evidence type="ECO:0000313" key="2">
    <source>
        <dbReference type="EMBL" id="OUB59032.1"/>
    </source>
</evidence>
<organism evidence="2 3">
    <name type="scientific">Bacillus thuringiensis subsp. jegathesan</name>
    <dbReference type="NCBI Taxonomy" id="56955"/>
    <lineage>
        <taxon>Bacteria</taxon>
        <taxon>Bacillati</taxon>
        <taxon>Bacillota</taxon>
        <taxon>Bacilli</taxon>
        <taxon>Bacillales</taxon>
        <taxon>Bacillaceae</taxon>
        <taxon>Bacillus</taxon>
        <taxon>Bacillus cereus group</taxon>
    </lineage>
</organism>
<accession>A0A9X6LXM2</accession>
<comment type="caution">
    <text evidence="2">The sequence shown here is derived from an EMBL/GenBank/DDBJ whole genome shotgun (WGS) entry which is preliminary data.</text>
</comment>
<evidence type="ECO:0000313" key="3">
    <source>
        <dbReference type="Proteomes" id="UP000194853"/>
    </source>
</evidence>
<dbReference type="RefSeq" id="WP_217895922.1">
    <property type="nucleotide sequence ID" value="NZ_MOOS01000189.1"/>
</dbReference>
<dbReference type="GO" id="GO:0050135">
    <property type="term" value="F:NADP+ nucleosidase activity"/>
    <property type="evidence" value="ECO:0007669"/>
    <property type="project" value="InterPro"/>
</dbReference>